<dbReference type="EMBL" id="BART01007708">
    <property type="protein sequence ID" value="GAG62121.1"/>
    <property type="molecule type" value="Genomic_DNA"/>
</dbReference>
<protein>
    <recommendedName>
        <fullName evidence="2">Trehalose-phosphatase</fullName>
    </recommendedName>
</protein>
<feature type="non-terminal residue" evidence="1">
    <location>
        <position position="68"/>
    </location>
</feature>
<dbReference type="SUPFAM" id="SSF56784">
    <property type="entry name" value="HAD-like"/>
    <property type="match status" value="1"/>
</dbReference>
<evidence type="ECO:0000313" key="1">
    <source>
        <dbReference type="EMBL" id="GAG62121.1"/>
    </source>
</evidence>
<proteinExistence type="predicted"/>
<organism evidence="1">
    <name type="scientific">marine sediment metagenome</name>
    <dbReference type="NCBI Taxonomy" id="412755"/>
    <lineage>
        <taxon>unclassified sequences</taxon>
        <taxon>metagenomes</taxon>
        <taxon>ecological metagenomes</taxon>
    </lineage>
</organism>
<dbReference type="Pfam" id="PF02358">
    <property type="entry name" value="Trehalose_PPase"/>
    <property type="match status" value="1"/>
</dbReference>
<reference evidence="1" key="1">
    <citation type="journal article" date="2014" name="Front. Microbiol.">
        <title>High frequency of phylogenetically diverse reductive dehalogenase-homologous genes in deep subseafloor sedimentary metagenomes.</title>
        <authorList>
            <person name="Kawai M."/>
            <person name="Futagami T."/>
            <person name="Toyoda A."/>
            <person name="Takaki Y."/>
            <person name="Nishi S."/>
            <person name="Hori S."/>
            <person name="Arai W."/>
            <person name="Tsubouchi T."/>
            <person name="Morono Y."/>
            <person name="Uchiyama I."/>
            <person name="Ito T."/>
            <person name="Fujiyama A."/>
            <person name="Inagaki F."/>
            <person name="Takami H."/>
        </authorList>
    </citation>
    <scope>NUCLEOTIDE SEQUENCE</scope>
    <source>
        <strain evidence="1">Expedition CK06-06</strain>
    </source>
</reference>
<dbReference type="InterPro" id="IPR023214">
    <property type="entry name" value="HAD_sf"/>
</dbReference>
<dbReference type="InterPro" id="IPR003337">
    <property type="entry name" value="Trehalose_PPase"/>
</dbReference>
<gene>
    <name evidence="1" type="ORF">S01H4_17487</name>
</gene>
<dbReference type="Gene3D" id="3.40.50.1000">
    <property type="entry name" value="HAD superfamily/HAD-like"/>
    <property type="match status" value="1"/>
</dbReference>
<comment type="caution">
    <text evidence="1">The sequence shown here is derived from an EMBL/GenBank/DDBJ whole genome shotgun (WGS) entry which is preliminary data.</text>
</comment>
<name>X1AQE5_9ZZZZ</name>
<sequence length="68" mass="7565">MLTAARPLLIPLFFISITLFPSRILFLDYDGTLVGFHRIPESAVPDEELYGILDKLSADSKSKVVLIS</sequence>
<accession>X1AQE5</accession>
<dbReference type="InterPro" id="IPR036412">
    <property type="entry name" value="HAD-like_sf"/>
</dbReference>
<dbReference type="AlphaFoldDB" id="X1AQE5"/>
<evidence type="ECO:0008006" key="2">
    <source>
        <dbReference type="Google" id="ProtNLM"/>
    </source>
</evidence>
<dbReference type="GO" id="GO:0005992">
    <property type="term" value="P:trehalose biosynthetic process"/>
    <property type="evidence" value="ECO:0007669"/>
    <property type="project" value="InterPro"/>
</dbReference>